<dbReference type="EMBL" id="JACHNX010000046">
    <property type="protein sequence ID" value="MBB4611706.1"/>
    <property type="molecule type" value="Genomic_DNA"/>
</dbReference>
<keyword evidence="2" id="KW-0812">Transmembrane</keyword>
<feature type="domain" description="SHOCT" evidence="3">
    <location>
        <begin position="7"/>
        <end position="33"/>
    </location>
</feature>
<evidence type="ECO:0000313" key="6">
    <source>
        <dbReference type="Proteomes" id="UP000584663"/>
    </source>
</evidence>
<evidence type="ECO:0000313" key="7">
    <source>
        <dbReference type="Proteomes" id="UP000704529"/>
    </source>
</evidence>
<reference evidence="5" key="2">
    <citation type="submission" date="2021-01" db="EMBL/GenBank/DDBJ databases">
        <title>Genome Sequencing of Type Strains.</title>
        <authorList>
            <person name="Lemaire J.F."/>
            <person name="Inderbitzin P."/>
            <person name="Collins S.B."/>
            <person name="Wespe N."/>
            <person name="Knight-Connoni V."/>
        </authorList>
    </citation>
    <scope>NUCLEOTIDE SEQUENCE</scope>
    <source>
        <strain evidence="5">DSM 14562</strain>
    </source>
</reference>
<evidence type="ECO:0000256" key="1">
    <source>
        <dbReference type="SAM" id="MobiDB-lite"/>
    </source>
</evidence>
<proteinExistence type="predicted"/>
<evidence type="ECO:0000256" key="2">
    <source>
        <dbReference type="SAM" id="Phobius"/>
    </source>
</evidence>
<keyword evidence="6" id="KW-1185">Reference proteome</keyword>
<comment type="caution">
    <text evidence="5">The sequence shown here is derived from an EMBL/GenBank/DDBJ whole genome shotgun (WGS) entry which is preliminary data.</text>
</comment>
<name>A0AA40ZVM5_9SPHN</name>
<feature type="transmembrane region" description="Helical" evidence="2">
    <location>
        <begin position="68"/>
        <end position="87"/>
    </location>
</feature>
<sequence length="436" mass="47394">MTDIVAKLERLKALKDQGAMDESEYRAAKTQILSASSNDMLDRHMPPQPSDEVTPEWEDQPVPFWKRLLLGLIIIPPLLAASIWFGFKVAPSLLGGVPANMRHQCVAIGPGGITVASFNQPLDVFLAGLKAEKINVTGWDSKGEGLYALQTEKEDALRNRTDKMTFLFREKEGGGGSTCGPNSLLMEGIAENGVAMDNFVTAAWFVMGRGAVALGIKPGELKTPEEHKIDATKSNANTASSADVAESMEKQADELDARSDAISNNAANEVLAQNQATNGDTDVGALWRREREKEKPTAAMRAQFAKYPAAPFEHGGDVAVPILTGGNPPNKNYKTALEKVLGGDPDFAGKYNIARLGCGMSCEFVKFIDQDTGTVIDLPSFLQPEAHRLIRQPESRLLKVVSYLDMANDKCRFTDLVLTNGRFEILDDKRGPCPAE</sequence>
<protein>
    <submittedName>
        <fullName evidence="5">SHOCT domain-containing protein</fullName>
    </submittedName>
</protein>
<dbReference type="AlphaFoldDB" id="A0AA40ZVM5"/>
<dbReference type="Pfam" id="PF09851">
    <property type="entry name" value="SHOCT"/>
    <property type="match status" value="1"/>
</dbReference>
<dbReference type="Proteomes" id="UP000704529">
    <property type="component" value="Unassembled WGS sequence"/>
</dbReference>
<feature type="region of interest" description="Disordered" evidence="1">
    <location>
        <begin position="225"/>
        <end position="252"/>
    </location>
</feature>
<dbReference type="RefSeq" id="WP_184107153.1">
    <property type="nucleotide sequence ID" value="NZ_JACHNX010000046.1"/>
</dbReference>
<gene>
    <name evidence="4" type="ORF">GGQ89_003963</name>
    <name evidence="5" type="ORF">JYA60_00760</name>
</gene>
<evidence type="ECO:0000313" key="4">
    <source>
        <dbReference type="EMBL" id="MBB4611706.1"/>
    </source>
</evidence>
<dbReference type="Proteomes" id="UP000584663">
    <property type="component" value="Unassembled WGS sequence"/>
</dbReference>
<keyword evidence="2" id="KW-0472">Membrane</keyword>
<dbReference type="InterPro" id="IPR018649">
    <property type="entry name" value="SHOCT"/>
</dbReference>
<evidence type="ECO:0000259" key="3">
    <source>
        <dbReference type="Pfam" id="PF09851"/>
    </source>
</evidence>
<reference evidence="4 6" key="1">
    <citation type="submission" date="2020-08" db="EMBL/GenBank/DDBJ databases">
        <title>Genomic Encyclopedia of Type Strains, Phase IV (KMG-IV): sequencing the most valuable type-strain genomes for metagenomic binning, comparative biology and taxonomic classification.</title>
        <authorList>
            <person name="Goeker M."/>
        </authorList>
    </citation>
    <scope>NUCLEOTIDE SEQUENCE [LARGE SCALE GENOMIC DNA]</scope>
    <source>
        <strain evidence="4 6">DSM 14562</strain>
    </source>
</reference>
<feature type="compositionally biased region" description="Low complexity" evidence="1">
    <location>
        <begin position="232"/>
        <end position="242"/>
    </location>
</feature>
<accession>A0AA40ZVM5</accession>
<evidence type="ECO:0000313" key="5">
    <source>
        <dbReference type="EMBL" id="MBN3556776.1"/>
    </source>
</evidence>
<keyword evidence="2" id="KW-1133">Transmembrane helix</keyword>
<organism evidence="5 7">
    <name type="scientific">Sphingomonas yabuuchiae</name>
    <dbReference type="NCBI Taxonomy" id="172044"/>
    <lineage>
        <taxon>Bacteria</taxon>
        <taxon>Pseudomonadati</taxon>
        <taxon>Pseudomonadota</taxon>
        <taxon>Alphaproteobacteria</taxon>
        <taxon>Sphingomonadales</taxon>
        <taxon>Sphingomonadaceae</taxon>
        <taxon>Sphingomonas</taxon>
    </lineage>
</organism>
<dbReference type="EMBL" id="JAFHKU010000063">
    <property type="protein sequence ID" value="MBN3556776.1"/>
    <property type="molecule type" value="Genomic_DNA"/>
</dbReference>